<sequence length="171" mass="19450">MLNLSAFPIPSPSALPTSAPVAEALLLADDDGTVEWEEEEIVLLHWRLLKAVAELGDPATPLEDKLDMLRWVFTEREKESRPFSFANCIQVVACSPLSPLPYIGQVDADAVKEAIRGQLQAWLQATLNRYPAWVREAVQRHPEWIARHLEKNPQWLNQQVRQRFTQGDLFA</sequence>
<reference evidence="2" key="1">
    <citation type="submission" date="2018-09" db="EMBL/GenBank/DDBJ databases">
        <authorList>
            <person name="Zhu H."/>
        </authorList>
    </citation>
    <scope>NUCLEOTIDE SEQUENCE [LARGE SCALE GENOMIC DNA]</scope>
    <source>
        <strain evidence="2">K1S02-23</strain>
    </source>
</reference>
<protein>
    <submittedName>
        <fullName evidence="1">Uncharacterized protein</fullName>
    </submittedName>
</protein>
<name>A0A3A3FZ04_9BURK</name>
<keyword evidence="2" id="KW-1185">Reference proteome</keyword>
<evidence type="ECO:0000313" key="1">
    <source>
        <dbReference type="EMBL" id="RJG00585.1"/>
    </source>
</evidence>
<dbReference type="AlphaFoldDB" id="A0A3A3FZ04"/>
<organism evidence="1 2">
    <name type="scientific">Noviherbaspirillum sedimenti</name>
    <dbReference type="NCBI Taxonomy" id="2320865"/>
    <lineage>
        <taxon>Bacteria</taxon>
        <taxon>Pseudomonadati</taxon>
        <taxon>Pseudomonadota</taxon>
        <taxon>Betaproteobacteria</taxon>
        <taxon>Burkholderiales</taxon>
        <taxon>Oxalobacteraceae</taxon>
        <taxon>Noviherbaspirillum</taxon>
    </lineage>
</organism>
<comment type="caution">
    <text evidence="1">The sequence shown here is derived from an EMBL/GenBank/DDBJ whole genome shotgun (WGS) entry which is preliminary data.</text>
</comment>
<dbReference type="EMBL" id="QYUQ01000002">
    <property type="protein sequence ID" value="RJG00585.1"/>
    <property type="molecule type" value="Genomic_DNA"/>
</dbReference>
<accession>A0A3A3FZ04</accession>
<gene>
    <name evidence="1" type="ORF">D3878_02500</name>
</gene>
<proteinExistence type="predicted"/>
<evidence type="ECO:0000313" key="2">
    <source>
        <dbReference type="Proteomes" id="UP000266327"/>
    </source>
</evidence>
<dbReference type="Proteomes" id="UP000266327">
    <property type="component" value="Unassembled WGS sequence"/>
</dbReference>